<dbReference type="NCBIfam" id="TIGR03871">
    <property type="entry name" value="ABC_peri_MoxJ_2"/>
    <property type="match status" value="1"/>
</dbReference>
<evidence type="ECO:0000313" key="5">
    <source>
        <dbReference type="Proteomes" id="UP001501588"/>
    </source>
</evidence>
<evidence type="ECO:0000256" key="2">
    <source>
        <dbReference type="SAM" id="SignalP"/>
    </source>
</evidence>
<dbReference type="PANTHER" id="PTHR35936">
    <property type="entry name" value="MEMBRANE-BOUND LYTIC MUREIN TRANSGLYCOSYLASE F"/>
    <property type="match status" value="1"/>
</dbReference>
<organism evidence="4 5">
    <name type="scientific">Craurococcus roseus</name>
    <dbReference type="NCBI Taxonomy" id="77585"/>
    <lineage>
        <taxon>Bacteria</taxon>
        <taxon>Pseudomonadati</taxon>
        <taxon>Pseudomonadota</taxon>
        <taxon>Alphaproteobacteria</taxon>
        <taxon>Acetobacterales</taxon>
        <taxon>Acetobacteraceae</taxon>
        <taxon>Craurococcus</taxon>
    </lineage>
</organism>
<reference evidence="4 5" key="1">
    <citation type="journal article" date="2019" name="Int. J. Syst. Evol. Microbiol.">
        <title>The Global Catalogue of Microorganisms (GCM) 10K type strain sequencing project: providing services to taxonomists for standard genome sequencing and annotation.</title>
        <authorList>
            <consortium name="The Broad Institute Genomics Platform"/>
            <consortium name="The Broad Institute Genome Sequencing Center for Infectious Disease"/>
            <person name="Wu L."/>
            <person name="Ma J."/>
        </authorList>
    </citation>
    <scope>NUCLEOTIDE SEQUENCE [LARGE SCALE GENOMIC DNA]</scope>
    <source>
        <strain evidence="4 5">JCM 9933</strain>
    </source>
</reference>
<evidence type="ECO:0000256" key="1">
    <source>
        <dbReference type="ARBA" id="ARBA00022729"/>
    </source>
</evidence>
<sequence>MNAARSRRFAPLAAVALLAAASATARAQTGELVATDALRVCADPSNLPFSNERGEGFENRVAALVARALERQVEYVFFPQVQGFVRNTLRAGRCDLVMGTVAGDDLMQNTNPYYHTTYVLVFRRGGEPPPERLDDPRMKSLRLGAVARTPPVDLLVRNGLVENTRFFRLAVDTRIEAPGADMVRAVAEGDLDAALVWGPIAGYQAKVKNLPIEMRALPTEPGAARMDYRITMGVRGQEPEWRRRINAVIRERQGEIDGILREYGVPTLDAQGRLQGP</sequence>
<dbReference type="RefSeq" id="WP_343894641.1">
    <property type="nucleotide sequence ID" value="NZ_BAAAFZ010000015.1"/>
</dbReference>
<feature type="chain" id="PRO_5047080805" evidence="2">
    <location>
        <begin position="28"/>
        <end position="277"/>
    </location>
</feature>
<protein>
    <submittedName>
        <fullName evidence="4">Substrate-binding domain-containing protein</fullName>
    </submittedName>
</protein>
<comment type="caution">
    <text evidence="4">The sequence shown here is derived from an EMBL/GenBank/DDBJ whole genome shotgun (WGS) entry which is preliminary data.</text>
</comment>
<dbReference type="PANTHER" id="PTHR35936:SF17">
    <property type="entry name" value="ARGININE-BINDING EXTRACELLULAR PROTEIN ARTP"/>
    <property type="match status" value="1"/>
</dbReference>
<dbReference type="SMART" id="SM00062">
    <property type="entry name" value="PBPb"/>
    <property type="match status" value="1"/>
</dbReference>
<dbReference type="InterPro" id="IPR022448">
    <property type="entry name" value="Quinoprotein_dehydrogenase"/>
</dbReference>
<dbReference type="Gene3D" id="3.40.190.10">
    <property type="entry name" value="Periplasmic binding protein-like II"/>
    <property type="match status" value="2"/>
</dbReference>
<dbReference type="SUPFAM" id="SSF53850">
    <property type="entry name" value="Periplasmic binding protein-like II"/>
    <property type="match status" value="1"/>
</dbReference>
<name>A0ABN1EZJ5_9PROT</name>
<evidence type="ECO:0000313" key="4">
    <source>
        <dbReference type="EMBL" id="GAA0577897.1"/>
    </source>
</evidence>
<proteinExistence type="predicted"/>
<dbReference type="Proteomes" id="UP001501588">
    <property type="component" value="Unassembled WGS sequence"/>
</dbReference>
<feature type="signal peptide" evidence="2">
    <location>
        <begin position="1"/>
        <end position="27"/>
    </location>
</feature>
<keyword evidence="5" id="KW-1185">Reference proteome</keyword>
<dbReference type="Pfam" id="PF00497">
    <property type="entry name" value="SBP_bac_3"/>
    <property type="match status" value="1"/>
</dbReference>
<gene>
    <name evidence="4" type="ORF">GCM10009416_15570</name>
</gene>
<feature type="domain" description="Solute-binding protein family 3/N-terminal" evidence="3">
    <location>
        <begin position="37"/>
        <end position="266"/>
    </location>
</feature>
<dbReference type="InterPro" id="IPR001638">
    <property type="entry name" value="Solute-binding_3/MltF_N"/>
</dbReference>
<keyword evidence="1 2" id="KW-0732">Signal</keyword>
<evidence type="ECO:0000259" key="3">
    <source>
        <dbReference type="SMART" id="SM00062"/>
    </source>
</evidence>
<accession>A0ABN1EZJ5</accession>
<dbReference type="EMBL" id="BAAAFZ010000015">
    <property type="protein sequence ID" value="GAA0577897.1"/>
    <property type="molecule type" value="Genomic_DNA"/>
</dbReference>